<dbReference type="InterPro" id="IPR008979">
    <property type="entry name" value="Galactose-bd-like_sf"/>
</dbReference>
<evidence type="ECO:0008006" key="4">
    <source>
        <dbReference type="Google" id="ProtNLM"/>
    </source>
</evidence>
<feature type="signal peptide" evidence="1">
    <location>
        <begin position="1"/>
        <end position="23"/>
    </location>
</feature>
<dbReference type="STRING" id="771875.Ferpe_0451"/>
<dbReference type="PROSITE" id="PS51257">
    <property type="entry name" value="PROKAR_LIPOPROTEIN"/>
    <property type="match status" value="1"/>
</dbReference>
<keyword evidence="1" id="KW-0732">Signal</keyword>
<dbReference type="HOGENOM" id="CLU_1419580_0_0_0"/>
<dbReference type="EMBL" id="CP003260">
    <property type="protein sequence ID" value="AFG34591.1"/>
    <property type="molecule type" value="Genomic_DNA"/>
</dbReference>
<dbReference type="PATRIC" id="fig|771875.3.peg.460"/>
<evidence type="ECO:0000313" key="3">
    <source>
        <dbReference type="Proteomes" id="UP000007384"/>
    </source>
</evidence>
<evidence type="ECO:0000313" key="2">
    <source>
        <dbReference type="EMBL" id="AFG34591.1"/>
    </source>
</evidence>
<name>H9UAP8_FERPD</name>
<accession>H9UAP8</accession>
<dbReference type="OrthoDB" id="47528at2"/>
<sequence length="191" mass="21556">MRRTGLVVFLVVLAALLVFTSCAKPEDQNQGDQQQVTEESTVVTWFTLEEVPNPEPGKWYWFQDGEMFTKPPILKADGTVVATRTELTGGQYNDWKAQLLRFYDPSKTNYTVKLSVKANQDATIPYYFGCEPYVDEAHAVRDSFDVSTEATEVTLELTRDFDVPKFLKLSFEIGNIPGIVLEIKLATETAN</sequence>
<protein>
    <recommendedName>
        <fullName evidence="4">Lipoprotein</fullName>
    </recommendedName>
</protein>
<dbReference type="SUPFAM" id="SSF49785">
    <property type="entry name" value="Galactose-binding domain-like"/>
    <property type="match status" value="1"/>
</dbReference>
<proteinExistence type="predicted"/>
<reference evidence="2" key="1">
    <citation type="submission" date="2012-03" db="EMBL/GenBank/DDBJ databases">
        <title>Complete sequence of Fervidobacterium pennivorans DSM 9078.</title>
        <authorList>
            <consortium name="US DOE Joint Genome Institute"/>
            <person name="Lucas S."/>
            <person name="Han J."/>
            <person name="Lapidus A."/>
            <person name="Cheng J.-F."/>
            <person name="Goodwin L."/>
            <person name="Pitluck S."/>
            <person name="Peters L."/>
            <person name="Ovchinnikova G."/>
            <person name="Lu M."/>
            <person name="Detter J.C."/>
            <person name="Han C."/>
            <person name="Tapia R."/>
            <person name="Land M."/>
            <person name="Hauser L."/>
            <person name="Kyrpides N."/>
            <person name="Ivanova N."/>
            <person name="Pagani I."/>
            <person name="Noll K.M."/>
            <person name="Woyke T."/>
        </authorList>
    </citation>
    <scope>NUCLEOTIDE SEQUENCE</scope>
    <source>
        <strain evidence="2">DSM 9078</strain>
    </source>
</reference>
<dbReference type="Proteomes" id="UP000007384">
    <property type="component" value="Chromosome"/>
</dbReference>
<dbReference type="KEGG" id="fpe:Ferpe_0451"/>
<dbReference type="Gene3D" id="2.60.120.260">
    <property type="entry name" value="Galactose-binding domain-like"/>
    <property type="match status" value="1"/>
</dbReference>
<keyword evidence="3" id="KW-1185">Reference proteome</keyword>
<dbReference type="AlphaFoldDB" id="H9UAP8"/>
<feature type="chain" id="PRO_5003622911" description="Lipoprotein" evidence="1">
    <location>
        <begin position="24"/>
        <end position="191"/>
    </location>
</feature>
<gene>
    <name evidence="2" type="ordered locus">Ferpe_0451</name>
</gene>
<dbReference type="RefSeq" id="WP_014451057.1">
    <property type="nucleotide sequence ID" value="NC_017095.1"/>
</dbReference>
<organism evidence="2 3">
    <name type="scientific">Fervidobacterium pennivorans (strain DSM 9078 / Ven5)</name>
    <dbReference type="NCBI Taxonomy" id="771875"/>
    <lineage>
        <taxon>Bacteria</taxon>
        <taxon>Thermotogati</taxon>
        <taxon>Thermotogota</taxon>
        <taxon>Thermotogae</taxon>
        <taxon>Thermotogales</taxon>
        <taxon>Fervidobacteriaceae</taxon>
        <taxon>Fervidobacterium</taxon>
    </lineage>
</organism>
<evidence type="ECO:0000256" key="1">
    <source>
        <dbReference type="SAM" id="SignalP"/>
    </source>
</evidence>